<keyword evidence="1" id="KW-0812">Transmembrane</keyword>
<evidence type="ECO:0000313" key="2">
    <source>
        <dbReference type="EMBL" id="TBO43865.1"/>
    </source>
</evidence>
<sequence length="216" mass="26285">MMSDSQQFLSDSFLWIEGGAALIALYYFKRLKEQHWRYFIYYLIIIFICEVIGKWGGQYINFSKTKYYNYIIIPFQFIFFYWLYGAKSFNNKTLFWTITALYIVSFIFSALYFKERRIIFSFNYTFGCLILMVLVVMEYYKQITSSDIINFNKNRMFYINLGVTLFYIGTLPFLTFYSLLRVYTQIWNIYFDYFLISNIVMYVLFSISFIWGKQNS</sequence>
<accession>A0A4Q9HH14</accession>
<comment type="caution">
    <text evidence="2">The sequence shown here is derived from an EMBL/GenBank/DDBJ whole genome shotgun (WGS) entry which is preliminary data.</text>
</comment>
<feature type="transmembrane region" description="Helical" evidence="1">
    <location>
        <begin position="67"/>
        <end position="86"/>
    </location>
</feature>
<evidence type="ECO:0008006" key="4">
    <source>
        <dbReference type="Google" id="ProtNLM"/>
    </source>
</evidence>
<keyword evidence="1" id="KW-0472">Membrane</keyword>
<evidence type="ECO:0000256" key="1">
    <source>
        <dbReference type="SAM" id="Phobius"/>
    </source>
</evidence>
<dbReference type="Proteomes" id="UP000291819">
    <property type="component" value="Unassembled WGS sequence"/>
</dbReference>
<keyword evidence="3" id="KW-1185">Reference proteome</keyword>
<feature type="transmembrane region" description="Helical" evidence="1">
    <location>
        <begin position="157"/>
        <end position="177"/>
    </location>
</feature>
<dbReference type="OrthoDB" id="1349006at2"/>
<feature type="transmembrane region" description="Helical" evidence="1">
    <location>
        <begin position="189"/>
        <end position="211"/>
    </location>
</feature>
<dbReference type="EMBL" id="SIXF01000003">
    <property type="protein sequence ID" value="TBO43865.1"/>
    <property type="molecule type" value="Genomic_DNA"/>
</dbReference>
<evidence type="ECO:0000313" key="3">
    <source>
        <dbReference type="Proteomes" id="UP000291819"/>
    </source>
</evidence>
<name>A0A4Q9HH14_9SPHI</name>
<proteinExistence type="predicted"/>
<feature type="transmembrane region" description="Helical" evidence="1">
    <location>
        <begin position="12"/>
        <end position="28"/>
    </location>
</feature>
<keyword evidence="1" id="KW-1133">Transmembrane helix</keyword>
<organism evidence="2 3">
    <name type="scientific">Pedobacter kyonggii</name>
    <dbReference type="NCBI Taxonomy" id="1926871"/>
    <lineage>
        <taxon>Bacteria</taxon>
        <taxon>Pseudomonadati</taxon>
        <taxon>Bacteroidota</taxon>
        <taxon>Sphingobacteriia</taxon>
        <taxon>Sphingobacteriales</taxon>
        <taxon>Sphingobacteriaceae</taxon>
        <taxon>Pedobacter</taxon>
    </lineage>
</organism>
<reference evidence="2 3" key="1">
    <citation type="submission" date="2019-02" db="EMBL/GenBank/DDBJ databases">
        <title>Pedobacter kyonggii whole genome sequence analysis.</title>
        <authorList>
            <person name="Dahal R.H."/>
        </authorList>
    </citation>
    <scope>NUCLEOTIDE SEQUENCE [LARGE SCALE GENOMIC DNA]</scope>
    <source>
        <strain evidence="2 3">K-4-11-1</strain>
    </source>
</reference>
<feature type="transmembrane region" description="Helical" evidence="1">
    <location>
        <begin position="118"/>
        <end position="137"/>
    </location>
</feature>
<dbReference type="AlphaFoldDB" id="A0A4Q9HH14"/>
<protein>
    <recommendedName>
        <fullName evidence="4">Histidine kinase N-terminal 7TM region domain-containing protein</fullName>
    </recommendedName>
</protein>
<feature type="transmembrane region" description="Helical" evidence="1">
    <location>
        <begin position="40"/>
        <end position="61"/>
    </location>
</feature>
<feature type="transmembrane region" description="Helical" evidence="1">
    <location>
        <begin position="93"/>
        <end position="112"/>
    </location>
</feature>
<gene>
    <name evidence="2" type="ORF">EYS08_04525</name>
</gene>